<proteinExistence type="predicted"/>
<evidence type="ECO:0000313" key="1">
    <source>
        <dbReference type="EMBL" id="PSF35731.1"/>
    </source>
</evidence>
<dbReference type="EMBL" id="PXOH01000018">
    <property type="protein sequence ID" value="PSF35731.1"/>
    <property type="molecule type" value="Genomic_DNA"/>
</dbReference>
<evidence type="ECO:0000313" key="2">
    <source>
        <dbReference type="Proteomes" id="UP000239001"/>
    </source>
</evidence>
<comment type="caution">
    <text evidence="1">The sequence shown here is derived from an EMBL/GenBank/DDBJ whole genome shotgun (WGS) entry which is preliminary data.</text>
</comment>
<gene>
    <name evidence="1" type="ORF">C7H19_15980</name>
</gene>
<dbReference type="RefSeq" id="WP_106457919.1">
    <property type="nucleotide sequence ID" value="NZ_PXOH01000018.1"/>
</dbReference>
<dbReference type="OrthoDB" id="426673at2"/>
<accession>A0A2T1LVJ1</accession>
<sequence>MSGIGSKVRSRDLVIEQTVLIEAAENLISAWDLPETIDTIQLASLLNHHLEQWLEDFCEHPDFFLKENSKFKRAVASLAEESELDSDLSILAA</sequence>
<keyword evidence="2" id="KW-1185">Reference proteome</keyword>
<name>A0A2T1LVJ1_9CHRO</name>
<reference evidence="1 2" key="1">
    <citation type="submission" date="2018-03" db="EMBL/GenBank/DDBJ databases">
        <title>The ancient ancestry and fast evolution of plastids.</title>
        <authorList>
            <person name="Moore K.R."/>
            <person name="Magnabosco C."/>
            <person name="Momper L."/>
            <person name="Gold D.A."/>
            <person name="Bosak T."/>
            <person name="Fournier G.P."/>
        </authorList>
    </citation>
    <scope>NUCLEOTIDE SEQUENCE [LARGE SCALE GENOMIC DNA]</scope>
    <source>
        <strain evidence="1 2">CCALA 016</strain>
    </source>
</reference>
<dbReference type="Proteomes" id="UP000239001">
    <property type="component" value="Unassembled WGS sequence"/>
</dbReference>
<organism evidence="1 2">
    <name type="scientific">Aphanothece hegewaldii CCALA 016</name>
    <dbReference type="NCBI Taxonomy" id="2107694"/>
    <lineage>
        <taxon>Bacteria</taxon>
        <taxon>Bacillati</taxon>
        <taxon>Cyanobacteriota</taxon>
        <taxon>Cyanophyceae</taxon>
        <taxon>Oscillatoriophycideae</taxon>
        <taxon>Chroococcales</taxon>
        <taxon>Aphanothecaceae</taxon>
        <taxon>Aphanothece</taxon>
    </lineage>
</organism>
<protein>
    <submittedName>
        <fullName evidence="1">Uncharacterized protein</fullName>
    </submittedName>
</protein>
<reference evidence="1 2" key="2">
    <citation type="submission" date="2018-03" db="EMBL/GenBank/DDBJ databases">
        <authorList>
            <person name="Keele B.F."/>
        </authorList>
    </citation>
    <scope>NUCLEOTIDE SEQUENCE [LARGE SCALE GENOMIC DNA]</scope>
    <source>
        <strain evidence="1 2">CCALA 016</strain>
    </source>
</reference>
<dbReference type="AlphaFoldDB" id="A0A2T1LVJ1"/>